<keyword evidence="1" id="KW-0472">Membrane</keyword>
<protein>
    <recommendedName>
        <fullName evidence="4">MotA/TolQ/ExbB proton channel domain-containing protein</fullName>
    </recommendedName>
</protein>
<keyword evidence="1" id="KW-0812">Transmembrane</keyword>
<organism evidence="2 3">
    <name type="scientific">Rubripirellula lacrimiformis</name>
    <dbReference type="NCBI Taxonomy" id="1930273"/>
    <lineage>
        <taxon>Bacteria</taxon>
        <taxon>Pseudomonadati</taxon>
        <taxon>Planctomycetota</taxon>
        <taxon>Planctomycetia</taxon>
        <taxon>Pirellulales</taxon>
        <taxon>Pirellulaceae</taxon>
        <taxon>Rubripirellula</taxon>
    </lineage>
</organism>
<gene>
    <name evidence="2" type="ORF">K227x_23180</name>
</gene>
<dbReference type="Proteomes" id="UP000318538">
    <property type="component" value="Chromosome"/>
</dbReference>
<evidence type="ECO:0000256" key="1">
    <source>
        <dbReference type="SAM" id="Phobius"/>
    </source>
</evidence>
<proteinExistence type="predicted"/>
<evidence type="ECO:0000313" key="3">
    <source>
        <dbReference type="Proteomes" id="UP000318538"/>
    </source>
</evidence>
<evidence type="ECO:0000313" key="2">
    <source>
        <dbReference type="EMBL" id="QDT03932.1"/>
    </source>
</evidence>
<keyword evidence="1" id="KW-1133">Transmembrane helix</keyword>
<dbReference type="EMBL" id="CP036525">
    <property type="protein sequence ID" value="QDT03932.1"/>
    <property type="molecule type" value="Genomic_DNA"/>
</dbReference>
<name>A0A517N9X8_9BACT</name>
<dbReference type="AlphaFoldDB" id="A0A517N9X8"/>
<reference evidence="2 3" key="1">
    <citation type="submission" date="2019-02" db="EMBL/GenBank/DDBJ databases">
        <title>Deep-cultivation of Planctomycetes and their phenomic and genomic characterization uncovers novel biology.</title>
        <authorList>
            <person name="Wiegand S."/>
            <person name="Jogler M."/>
            <person name="Boedeker C."/>
            <person name="Pinto D."/>
            <person name="Vollmers J."/>
            <person name="Rivas-Marin E."/>
            <person name="Kohn T."/>
            <person name="Peeters S.H."/>
            <person name="Heuer A."/>
            <person name="Rast P."/>
            <person name="Oberbeckmann S."/>
            <person name="Bunk B."/>
            <person name="Jeske O."/>
            <person name="Meyerdierks A."/>
            <person name="Storesund J.E."/>
            <person name="Kallscheuer N."/>
            <person name="Luecker S."/>
            <person name="Lage O.M."/>
            <person name="Pohl T."/>
            <person name="Merkel B.J."/>
            <person name="Hornburger P."/>
            <person name="Mueller R.-W."/>
            <person name="Bruemmer F."/>
            <person name="Labrenz M."/>
            <person name="Spormann A.M."/>
            <person name="Op den Camp H."/>
            <person name="Overmann J."/>
            <person name="Amann R."/>
            <person name="Jetten M.S.M."/>
            <person name="Mascher T."/>
            <person name="Medema M.H."/>
            <person name="Devos D.P."/>
            <person name="Kaster A.-K."/>
            <person name="Ovreas L."/>
            <person name="Rohde M."/>
            <person name="Galperin M.Y."/>
            <person name="Jogler C."/>
        </authorList>
    </citation>
    <scope>NUCLEOTIDE SEQUENCE [LARGE SCALE GENOMIC DNA]</scope>
    <source>
        <strain evidence="2 3">K22_7</strain>
    </source>
</reference>
<feature type="transmembrane region" description="Helical" evidence="1">
    <location>
        <begin position="35"/>
        <end position="64"/>
    </location>
</feature>
<dbReference type="KEGG" id="rlc:K227x_23180"/>
<accession>A0A517N9X8</accession>
<keyword evidence="3" id="KW-1185">Reference proteome</keyword>
<evidence type="ECO:0008006" key="4">
    <source>
        <dbReference type="Google" id="ProtNLM"/>
    </source>
</evidence>
<sequence>MSVITGVAVTIVGCFYSIALRNPGGPPVSAGDAQGAIQLAYISCGIGATIALGVPVILMLLAYLERSRANGGE</sequence>